<feature type="region of interest" description="Disordered" evidence="1">
    <location>
        <begin position="345"/>
        <end position="374"/>
    </location>
</feature>
<dbReference type="GO" id="GO:0035091">
    <property type="term" value="F:phosphatidylinositol binding"/>
    <property type="evidence" value="ECO:0007669"/>
    <property type="project" value="TreeGrafter"/>
</dbReference>
<feature type="compositionally biased region" description="Low complexity" evidence="1">
    <location>
        <begin position="532"/>
        <end position="547"/>
    </location>
</feature>
<evidence type="ECO:0000259" key="2">
    <source>
        <dbReference type="Pfam" id="PF04366"/>
    </source>
</evidence>
<evidence type="ECO:0000313" key="3">
    <source>
        <dbReference type="EMBL" id="CAD6902164.1"/>
    </source>
</evidence>
<feature type="compositionally biased region" description="Low complexity" evidence="1">
    <location>
        <begin position="623"/>
        <end position="632"/>
    </location>
</feature>
<sequence>MFQKVKDRVSAAAADPRLDKTKAGLKKAETGLWKALEPVGKWSNKTAGKLGAESFWPTTLDLECDKAARILRTFTVSGAQADADPSAERTGGVVGGATKTPQQIDAERKLHKYDDRKTQKVVKKIPHEIIASAKGLAIFTVFRTGLGFSGAGGSGVVLKRLPDGSWSGPSGLLLHTIGWGFLIGLDIYDVVLVLRTDKAVEAFRNPKISVGAEIAVAAGPVGNGVMLDSGPEASPAFSYVKSKGFYAGLQLDGNIILKRKDENSRFYGIPDVSTADIFSGRVPAPRAAYPLLKTIYAAEGRPSPTTSSSSSQQKLQYLAPDVVIPEGPAPGDLYLSPEDAAALEEEAKAHDQGQGSQSQQAQGQGQGQGYGYGAGSSAGTGASANANAGVPGGQVLNHSAAVAGPGSTSTTSTMPGSAYPPPSSNPGSTDQTYQNTYASGATPASTSVHGAGPSAAPASYVAGPGGGALGSAAVLAAAAGTAAGHLPDRKESEVWEQPPPDYDFSTAPPASMQQQHQQQQQQQYPLPPAPVPATSSASAPGTAPSTQNYPLPPPPAAAPLSAEEEKERLSRADAPTYHSSAPGQGPSAAPLPPPPVPAAAAPLSAEEEKEQLKRRYEAERAAEAAAASDASGAGAGGSGAPSYQAGPGQGQYP</sequence>
<proteinExistence type="predicted"/>
<name>A0A177VEC6_9BASI</name>
<organism evidence="4 5">
    <name type="scientific">Tilletia caries</name>
    <name type="common">wheat bunt fungus</name>
    <dbReference type="NCBI Taxonomy" id="13290"/>
    <lineage>
        <taxon>Eukaryota</taxon>
        <taxon>Fungi</taxon>
        <taxon>Dikarya</taxon>
        <taxon>Basidiomycota</taxon>
        <taxon>Ustilaginomycotina</taxon>
        <taxon>Exobasidiomycetes</taxon>
        <taxon>Tilletiales</taxon>
        <taxon>Tilletiaceae</taxon>
        <taxon>Tilletia</taxon>
    </lineage>
</organism>
<dbReference type="EMBL" id="CAJHJG010000409">
    <property type="protein sequence ID" value="CAD6902164.1"/>
    <property type="molecule type" value="Genomic_DNA"/>
</dbReference>
<dbReference type="EMBL" id="LWDD02000014">
    <property type="protein sequence ID" value="KAE8265437.1"/>
    <property type="molecule type" value="Genomic_DNA"/>
</dbReference>
<feature type="region of interest" description="Disordered" evidence="1">
    <location>
        <begin position="481"/>
        <end position="653"/>
    </location>
</feature>
<reference evidence="4" key="1">
    <citation type="submission" date="2016-04" db="EMBL/GenBank/DDBJ databases">
        <authorList>
            <person name="Nguyen H.D."/>
            <person name="Kesanakurti P."/>
            <person name="Cullis J."/>
            <person name="Levesque C.A."/>
            <person name="Hambleton S."/>
        </authorList>
    </citation>
    <scope>NUCLEOTIDE SEQUENCE</scope>
    <source>
        <strain evidence="4">DAOMC 238032</strain>
    </source>
</reference>
<feature type="compositionally biased region" description="Basic and acidic residues" evidence="1">
    <location>
        <begin position="610"/>
        <end position="622"/>
    </location>
</feature>
<protein>
    <recommendedName>
        <fullName evidence="2">Ysc84 actin-binding domain-containing protein</fullName>
    </recommendedName>
</protein>
<dbReference type="AlphaFoldDB" id="A0A177VEC6"/>
<feature type="compositionally biased region" description="Low complexity" evidence="1">
    <location>
        <begin position="352"/>
        <end position="363"/>
    </location>
</feature>
<dbReference type="Pfam" id="PF04366">
    <property type="entry name" value="Ysc84"/>
    <property type="match status" value="1"/>
</dbReference>
<dbReference type="PANTHER" id="PTHR15629:SF8">
    <property type="entry name" value="DUF500 DOMAIN PROTEIN (AFU_ORTHOLOGUE AFUA_5G07310)"/>
    <property type="match status" value="1"/>
</dbReference>
<feature type="compositionally biased region" description="Low complexity" evidence="1">
    <location>
        <begin position="507"/>
        <end position="524"/>
    </location>
</feature>
<accession>A0A177VEC6</accession>
<dbReference type="InterPro" id="IPR051702">
    <property type="entry name" value="SH3_domain_YSC84-like"/>
</dbReference>
<dbReference type="Proteomes" id="UP000836402">
    <property type="component" value="Unassembled WGS sequence"/>
</dbReference>
<evidence type="ECO:0000313" key="6">
    <source>
        <dbReference type="Proteomes" id="UP000836402"/>
    </source>
</evidence>
<feature type="compositionally biased region" description="Low complexity" evidence="1">
    <location>
        <begin position="579"/>
        <end position="588"/>
    </location>
</feature>
<reference evidence="3" key="3">
    <citation type="submission" date="2020-10" db="EMBL/GenBank/DDBJ databases">
        <authorList>
            <person name="Sedaghatjoo S."/>
        </authorList>
    </citation>
    <scope>NUCLEOTIDE SEQUENCE</scope>
    <source>
        <strain evidence="3">AZH3</strain>
    </source>
</reference>
<feature type="compositionally biased region" description="Low complexity" evidence="1">
    <location>
        <begin position="399"/>
        <end position="417"/>
    </location>
</feature>
<reference evidence="4" key="2">
    <citation type="journal article" date="2019" name="IMA Fungus">
        <title>Genome sequencing and comparison of five Tilletia species to identify candidate genes for the detection of regulated species infecting wheat.</title>
        <authorList>
            <person name="Nguyen H.D.T."/>
            <person name="Sultana T."/>
            <person name="Kesanakurti P."/>
            <person name="Hambleton S."/>
        </authorList>
    </citation>
    <scope>NUCLEOTIDE SEQUENCE</scope>
    <source>
        <strain evidence="4">DAOMC 238032</strain>
    </source>
</reference>
<feature type="domain" description="Ysc84 actin-binding" evidence="2">
    <location>
        <begin position="175"/>
        <end position="297"/>
    </location>
</feature>
<feature type="compositionally biased region" description="Gly residues" evidence="1">
    <location>
        <begin position="364"/>
        <end position="374"/>
    </location>
</feature>
<evidence type="ECO:0000313" key="4">
    <source>
        <dbReference type="EMBL" id="KAE8265437.1"/>
    </source>
</evidence>
<dbReference type="PANTHER" id="PTHR15629">
    <property type="entry name" value="SH3YL1 PROTEIN"/>
    <property type="match status" value="1"/>
</dbReference>
<evidence type="ECO:0000256" key="1">
    <source>
        <dbReference type="SAM" id="MobiDB-lite"/>
    </source>
</evidence>
<dbReference type="Proteomes" id="UP000077671">
    <property type="component" value="Unassembled WGS sequence"/>
</dbReference>
<feature type="region of interest" description="Disordered" evidence="1">
    <location>
        <begin position="397"/>
        <end position="469"/>
    </location>
</feature>
<dbReference type="InterPro" id="IPR007461">
    <property type="entry name" value="Ysc84_actin-binding"/>
</dbReference>
<comment type="caution">
    <text evidence="4">The sequence shown here is derived from an EMBL/GenBank/DDBJ whole genome shotgun (WGS) entry which is preliminary data.</text>
</comment>
<gene>
    <name evidence="4" type="ORF">A4X03_0g265</name>
    <name evidence="3" type="ORF">JKIAZH3_G2366</name>
</gene>
<keyword evidence="6" id="KW-1185">Reference proteome</keyword>
<dbReference type="CDD" id="cd11524">
    <property type="entry name" value="SYLF"/>
    <property type="match status" value="1"/>
</dbReference>
<feature type="compositionally biased region" description="Polar residues" evidence="1">
    <location>
        <begin position="425"/>
        <end position="448"/>
    </location>
</feature>
<evidence type="ECO:0000313" key="5">
    <source>
        <dbReference type="Proteomes" id="UP000077671"/>
    </source>
</evidence>